<feature type="signal peptide" evidence="1">
    <location>
        <begin position="1"/>
        <end position="17"/>
    </location>
</feature>
<organism evidence="2 3">
    <name type="scientific">Haematococcus lacustris</name>
    <name type="common">Green alga</name>
    <name type="synonym">Haematococcus pluvialis</name>
    <dbReference type="NCBI Taxonomy" id="44745"/>
    <lineage>
        <taxon>Eukaryota</taxon>
        <taxon>Viridiplantae</taxon>
        <taxon>Chlorophyta</taxon>
        <taxon>core chlorophytes</taxon>
        <taxon>Chlorophyceae</taxon>
        <taxon>CS clade</taxon>
        <taxon>Chlamydomonadales</taxon>
        <taxon>Haematococcaceae</taxon>
        <taxon>Haematococcus</taxon>
    </lineage>
</organism>
<keyword evidence="3" id="KW-1185">Reference proteome</keyword>
<name>A0A699YPQ6_HAELA</name>
<dbReference type="Proteomes" id="UP000485058">
    <property type="component" value="Unassembled WGS sequence"/>
</dbReference>
<gene>
    <name evidence="2" type="ORF">HaLaN_07065</name>
</gene>
<comment type="caution">
    <text evidence="2">The sequence shown here is derived from an EMBL/GenBank/DDBJ whole genome shotgun (WGS) entry which is preliminary data.</text>
</comment>
<dbReference type="EMBL" id="BLLF01000413">
    <property type="protein sequence ID" value="GFH11551.1"/>
    <property type="molecule type" value="Genomic_DNA"/>
</dbReference>
<sequence>MYLSITLASLLLAIVQCWHCGQLLLLGGGGAHRLPRLQTPGRPAEQHISSLPSTPSRRKVLLSWQLSVWLALSLAASCRCCWPSSSCLAALPMPLHLGLLLGGPAAEGCSGHWHAEPGPWSTPGCPDFASHTPEAALTAWVKPGSMPTPI</sequence>
<evidence type="ECO:0000313" key="3">
    <source>
        <dbReference type="Proteomes" id="UP000485058"/>
    </source>
</evidence>
<accession>A0A699YPQ6</accession>
<protein>
    <submittedName>
        <fullName evidence="2">Uncharacterized protein</fullName>
    </submittedName>
</protein>
<feature type="chain" id="PRO_5025567533" evidence="1">
    <location>
        <begin position="18"/>
        <end position="150"/>
    </location>
</feature>
<proteinExistence type="predicted"/>
<dbReference type="AlphaFoldDB" id="A0A699YPQ6"/>
<keyword evidence="1" id="KW-0732">Signal</keyword>
<evidence type="ECO:0000313" key="2">
    <source>
        <dbReference type="EMBL" id="GFH11551.1"/>
    </source>
</evidence>
<evidence type="ECO:0000256" key="1">
    <source>
        <dbReference type="SAM" id="SignalP"/>
    </source>
</evidence>
<reference evidence="2 3" key="1">
    <citation type="submission" date="2020-02" db="EMBL/GenBank/DDBJ databases">
        <title>Draft genome sequence of Haematococcus lacustris strain NIES-144.</title>
        <authorList>
            <person name="Morimoto D."/>
            <person name="Nakagawa S."/>
            <person name="Yoshida T."/>
            <person name="Sawayama S."/>
        </authorList>
    </citation>
    <scope>NUCLEOTIDE SEQUENCE [LARGE SCALE GENOMIC DNA]</scope>
    <source>
        <strain evidence="2 3">NIES-144</strain>
    </source>
</reference>